<protein>
    <submittedName>
        <fullName evidence="2">SFRICE_016541</fullName>
    </submittedName>
</protein>
<reference evidence="2" key="1">
    <citation type="submission" date="2016-07" db="EMBL/GenBank/DDBJ databases">
        <authorList>
            <person name="Bretaudeau A."/>
        </authorList>
    </citation>
    <scope>NUCLEOTIDE SEQUENCE</scope>
    <source>
        <strain evidence="2">Rice</strain>
        <tissue evidence="2">Whole body</tissue>
    </source>
</reference>
<feature type="compositionally biased region" description="Polar residues" evidence="1">
    <location>
        <begin position="307"/>
        <end position="316"/>
    </location>
</feature>
<gene>
    <name evidence="2" type="ORF">SFRICE_016541</name>
</gene>
<accession>A0A2H1VA80</accession>
<evidence type="ECO:0000313" key="2">
    <source>
        <dbReference type="EMBL" id="SOQ37701.1"/>
    </source>
</evidence>
<proteinExistence type="predicted"/>
<organism evidence="2">
    <name type="scientific">Spodoptera frugiperda</name>
    <name type="common">Fall armyworm</name>
    <dbReference type="NCBI Taxonomy" id="7108"/>
    <lineage>
        <taxon>Eukaryota</taxon>
        <taxon>Metazoa</taxon>
        <taxon>Ecdysozoa</taxon>
        <taxon>Arthropoda</taxon>
        <taxon>Hexapoda</taxon>
        <taxon>Insecta</taxon>
        <taxon>Pterygota</taxon>
        <taxon>Neoptera</taxon>
        <taxon>Endopterygota</taxon>
        <taxon>Lepidoptera</taxon>
        <taxon>Glossata</taxon>
        <taxon>Ditrysia</taxon>
        <taxon>Noctuoidea</taxon>
        <taxon>Noctuidae</taxon>
        <taxon>Amphipyrinae</taxon>
        <taxon>Spodoptera</taxon>
    </lineage>
</organism>
<dbReference type="EMBL" id="ODYU01001467">
    <property type="protein sequence ID" value="SOQ37701.1"/>
    <property type="molecule type" value="Genomic_DNA"/>
</dbReference>
<dbReference type="AlphaFoldDB" id="A0A2H1VA80"/>
<feature type="compositionally biased region" description="Basic residues" evidence="1">
    <location>
        <begin position="85"/>
        <end position="96"/>
    </location>
</feature>
<name>A0A2H1VA80_SPOFR</name>
<evidence type="ECO:0000256" key="1">
    <source>
        <dbReference type="SAM" id="MobiDB-lite"/>
    </source>
</evidence>
<sequence length="316" mass="34558">MEVFRYRFLLTYETGPFFKGGNHPMPSPTLGEVRGSVRLLLTKNYPVPTPACRAGAPVNPLDSPQLRMKQRVNLLPYTGHISRPRAATKKFSKNRNKPSNILPDSGIEPETSCPAVAVATSRPPRQSYNASHSGINCYLLLRGENHPKPSFALSEARGSVRLLLTKNHPVPTPAFRTGAPADLPCNIAVPLPSAPRERQNTGDFKTRWKKYPVTSPTLGEARRSTKIHPVPTHAFRAGAPVNPLDFGEARGSVRLLLTKNHPVPSPAFRAVAPLWVGIPVLRWSDSLRRAQNTTRRTDGSGRAASYACSSSADPQT</sequence>
<feature type="region of interest" description="Disordered" evidence="1">
    <location>
        <begin position="291"/>
        <end position="316"/>
    </location>
</feature>
<feature type="region of interest" description="Disordered" evidence="1">
    <location>
        <begin position="85"/>
        <end position="108"/>
    </location>
</feature>